<dbReference type="EMBL" id="GG745328">
    <property type="protein sequence ID" value="KNE54571.1"/>
    <property type="molecule type" value="Genomic_DNA"/>
</dbReference>
<dbReference type="VEuPathDB" id="FungiDB:AMAG_00538"/>
<evidence type="ECO:0000256" key="2">
    <source>
        <dbReference type="ARBA" id="ARBA00022771"/>
    </source>
</evidence>
<keyword evidence="2" id="KW-0863">Zinc-finger</keyword>
<dbReference type="Pfam" id="PF00637">
    <property type="entry name" value="Clathrin"/>
    <property type="match status" value="1"/>
</dbReference>
<dbReference type="GO" id="GO:0007032">
    <property type="term" value="P:endosome organization"/>
    <property type="evidence" value="ECO:0007669"/>
    <property type="project" value="TreeGrafter"/>
</dbReference>
<dbReference type="PANTHER" id="PTHR23323">
    <property type="entry name" value="VACUOLAR PROTEIN SORTING-ASSOCIATED PROTEIN"/>
    <property type="match status" value="1"/>
</dbReference>
<dbReference type="PANTHER" id="PTHR23323:SF26">
    <property type="entry name" value="VACUOLAR PROTEIN SORTING-ASSOCIATED PROTEIN 18 HOMOLOG"/>
    <property type="match status" value="1"/>
</dbReference>
<dbReference type="eggNOG" id="KOG2034">
    <property type="taxonomic scope" value="Eukaryota"/>
</dbReference>
<reference evidence="8" key="2">
    <citation type="submission" date="2009-11" db="EMBL/GenBank/DDBJ databases">
        <title>The Genome Sequence of Allomyces macrogynus strain ATCC 38327.</title>
        <authorList>
            <consortium name="The Broad Institute Genome Sequencing Platform"/>
            <person name="Russ C."/>
            <person name="Cuomo C."/>
            <person name="Shea T."/>
            <person name="Young S.K."/>
            <person name="Zeng Q."/>
            <person name="Koehrsen M."/>
            <person name="Haas B."/>
            <person name="Borodovsky M."/>
            <person name="Guigo R."/>
            <person name="Alvarado L."/>
            <person name="Berlin A."/>
            <person name="Borenstein D."/>
            <person name="Chen Z."/>
            <person name="Engels R."/>
            <person name="Freedman E."/>
            <person name="Gellesch M."/>
            <person name="Goldberg J."/>
            <person name="Griggs A."/>
            <person name="Gujja S."/>
            <person name="Heiman D."/>
            <person name="Hepburn T."/>
            <person name="Howarth C."/>
            <person name="Jen D."/>
            <person name="Larson L."/>
            <person name="Lewis B."/>
            <person name="Mehta T."/>
            <person name="Park D."/>
            <person name="Pearson M."/>
            <person name="Roberts A."/>
            <person name="Saif S."/>
            <person name="Shenoy N."/>
            <person name="Sisk P."/>
            <person name="Stolte C."/>
            <person name="Sykes S."/>
            <person name="Walk T."/>
            <person name="White J."/>
            <person name="Yandava C."/>
            <person name="Burger G."/>
            <person name="Gray M.W."/>
            <person name="Holland P.W.H."/>
            <person name="King N."/>
            <person name="Lang F.B.F."/>
            <person name="Roger A.J."/>
            <person name="Ruiz-Trillo I."/>
            <person name="Lander E."/>
            <person name="Nusbaum C."/>
        </authorList>
    </citation>
    <scope>NUCLEOTIDE SEQUENCE [LARGE SCALE GENOMIC DNA]</scope>
    <source>
        <strain evidence="8">ATCC 38327</strain>
    </source>
</reference>
<keyword evidence="3" id="KW-0862">Zinc</keyword>
<evidence type="ECO:0000259" key="6">
    <source>
        <dbReference type="Pfam" id="PF05131"/>
    </source>
</evidence>
<dbReference type="Pfam" id="PF05131">
    <property type="entry name" value="Pep3_Vps18"/>
    <property type="match status" value="1"/>
</dbReference>
<dbReference type="InterPro" id="IPR011990">
    <property type="entry name" value="TPR-like_helical_dom_sf"/>
</dbReference>
<dbReference type="STRING" id="578462.A0A0L0RWZ5"/>
<dbReference type="GO" id="GO:0006904">
    <property type="term" value="P:vesicle docking involved in exocytosis"/>
    <property type="evidence" value="ECO:0007669"/>
    <property type="project" value="TreeGrafter"/>
</dbReference>
<evidence type="ECO:0000256" key="3">
    <source>
        <dbReference type="ARBA" id="ARBA00022833"/>
    </source>
</evidence>
<feature type="compositionally biased region" description="Low complexity" evidence="5">
    <location>
        <begin position="934"/>
        <end position="945"/>
    </location>
</feature>
<dbReference type="SUPFAM" id="SSF48371">
    <property type="entry name" value="ARM repeat"/>
    <property type="match status" value="1"/>
</dbReference>
<feature type="region of interest" description="Disordered" evidence="5">
    <location>
        <begin position="934"/>
        <end position="967"/>
    </location>
</feature>
<dbReference type="InterPro" id="IPR016024">
    <property type="entry name" value="ARM-type_fold"/>
</dbReference>
<sequence>MSLFDLLDGPSTGQGQGGAAAVPSIAVTGPAPTFAAAFTSPPAAVIDAALEKYDVGFAPSSTAPVSSALSHAADIFSLEPVELDTQGAAMSAVAVANNVLFLALEAPARVLRIPLASPQNIDEIELELPKRPSSPVVIRAIYVDPHGRHALLVGDDVTLYLGVNKRARYIPKLKGVFVTSVAWNKDAGSESTSTGSILIGAADGSVFEAIFDHLEDEPKGFFSRKSSTDPTKYCKLIAQLPEPPQSLFLDAFPTEANKYVLLVTARNKVYQYIAQLRSTEPGAFEQLFESPSSIASSMGSLNVGKQRPPWSMDFAGQRIGIGTPGAITSVAVPIYAGRQVGTATSFTWLADAGVYHARIALGSQSFGDSVFDQPGLFPLADSVVTGDLAAGNPSAIVRLRFHYLVFGQHGVVAYSSLTDLASDDETGSRATPPLDVVWEQQVLDELVGVSHDCINGTVWLVTRKCLYEVVIRNEDRDIWKFFMARNKFETAMSYAKNKEEKDLVAKAQADFYFASKRYKLSAQYYAKASLVPFEEVSLRFIECNEMEALRLYISLLLESKAKKGKDAVETTMLAMWLFELNLQNLNEAQPNELEQSVLEKDMKSFIGKYLGHLDKRTVRQLCTNYNRPKELLYFYRSTGDHRNVLKYWLDREEWASAFAVLERQVDPAIFYEFVPAILEHEPAKVVHLLVTLGSKLDPTQLIPTFIKAPANIQVRTRFELIKYLEFCVTKLGRTDDVIHNYLVQLYAKCLDGEVALLRFLKSKPQHYSLDLAIRACHQYQRMEACIYLFTELNLVSESIRLSLQHGDVDHAMELAADASEDAMRENWLSIFEYLVQRGEYKRVMELVRSSSVIKLDDVLPLFPDFCTMDDFKNELVAVLEDYSTKLHQIESDMESSYRSLQQIKDRAAKSLHVTFTPRDPCAVCRLPLFATAPTPAPAGATGPRPRAADLADSRSRADSTKSGRSSGGLVGMVLGGVGMMGTSPTQSAASVGPGSTAVAARGLGAVQQQPMPQQQPQQRGLLAFGCGHVVHAAPCARAGADCPVCGDCMLNDLEKPFHDPLDGSWSIV</sequence>
<dbReference type="InterPro" id="IPR007810">
    <property type="entry name" value="Pep3/Vps18_beta-prop"/>
</dbReference>
<dbReference type="GO" id="GO:0007033">
    <property type="term" value="P:vacuole organization"/>
    <property type="evidence" value="ECO:0007669"/>
    <property type="project" value="TreeGrafter"/>
</dbReference>
<evidence type="ECO:0000256" key="4">
    <source>
        <dbReference type="PROSITE-ProRule" id="PRU01006"/>
    </source>
</evidence>
<accession>A0A0L0RWZ5</accession>
<dbReference type="GO" id="GO:0006886">
    <property type="term" value="P:intracellular protein transport"/>
    <property type="evidence" value="ECO:0007669"/>
    <property type="project" value="UniProtKB-UniRule"/>
</dbReference>
<dbReference type="OrthoDB" id="1845386at2759"/>
<evidence type="ECO:0000256" key="1">
    <source>
        <dbReference type="ARBA" id="ARBA00022723"/>
    </source>
</evidence>
<keyword evidence="1" id="KW-0479">Metal-binding</keyword>
<feature type="compositionally biased region" description="Basic and acidic residues" evidence="5">
    <location>
        <begin position="946"/>
        <end position="961"/>
    </location>
</feature>
<gene>
    <name evidence="7" type="ORF">AMAG_00538</name>
</gene>
<dbReference type="PROSITE" id="PS50236">
    <property type="entry name" value="CHCR"/>
    <property type="match status" value="1"/>
</dbReference>
<organism evidence="7 8">
    <name type="scientific">Allomyces macrogynus (strain ATCC 38327)</name>
    <name type="common">Allomyces javanicus var. macrogynus</name>
    <dbReference type="NCBI Taxonomy" id="578462"/>
    <lineage>
        <taxon>Eukaryota</taxon>
        <taxon>Fungi</taxon>
        <taxon>Fungi incertae sedis</taxon>
        <taxon>Blastocladiomycota</taxon>
        <taxon>Blastocladiomycetes</taxon>
        <taxon>Blastocladiales</taxon>
        <taxon>Blastocladiaceae</taxon>
        <taxon>Allomyces</taxon>
    </lineage>
</organism>
<evidence type="ECO:0000256" key="5">
    <source>
        <dbReference type="SAM" id="MobiDB-lite"/>
    </source>
</evidence>
<dbReference type="GO" id="GO:0030897">
    <property type="term" value="C:HOPS complex"/>
    <property type="evidence" value="ECO:0007669"/>
    <property type="project" value="TreeGrafter"/>
</dbReference>
<name>A0A0L0RWZ5_ALLM3</name>
<protein>
    <recommendedName>
        <fullName evidence="6">Pep3/Vps18 beta-propeller domain-containing protein</fullName>
    </recommendedName>
</protein>
<feature type="domain" description="Pep3/Vps18 beta-propeller" evidence="6">
    <location>
        <begin position="75"/>
        <end position="471"/>
    </location>
</feature>
<dbReference type="Gene3D" id="1.25.40.10">
    <property type="entry name" value="Tetratricopeptide repeat domain"/>
    <property type="match status" value="1"/>
</dbReference>
<reference evidence="7 8" key="1">
    <citation type="submission" date="2009-11" db="EMBL/GenBank/DDBJ databases">
        <title>Annotation of Allomyces macrogynus ATCC 38327.</title>
        <authorList>
            <consortium name="The Broad Institute Genome Sequencing Platform"/>
            <person name="Russ C."/>
            <person name="Cuomo C."/>
            <person name="Burger G."/>
            <person name="Gray M.W."/>
            <person name="Holland P.W.H."/>
            <person name="King N."/>
            <person name="Lang F.B.F."/>
            <person name="Roger A.J."/>
            <person name="Ruiz-Trillo I."/>
            <person name="Young S.K."/>
            <person name="Zeng Q."/>
            <person name="Gargeya S."/>
            <person name="Fitzgerald M."/>
            <person name="Haas B."/>
            <person name="Abouelleil A."/>
            <person name="Alvarado L."/>
            <person name="Arachchi H.M."/>
            <person name="Berlin A."/>
            <person name="Chapman S.B."/>
            <person name="Gearin G."/>
            <person name="Goldberg J."/>
            <person name="Griggs A."/>
            <person name="Gujja S."/>
            <person name="Hansen M."/>
            <person name="Heiman D."/>
            <person name="Howarth C."/>
            <person name="Larimer J."/>
            <person name="Lui A."/>
            <person name="MacDonald P.J.P."/>
            <person name="McCowen C."/>
            <person name="Montmayeur A."/>
            <person name="Murphy C."/>
            <person name="Neiman D."/>
            <person name="Pearson M."/>
            <person name="Priest M."/>
            <person name="Roberts A."/>
            <person name="Saif S."/>
            <person name="Shea T."/>
            <person name="Sisk P."/>
            <person name="Stolte C."/>
            <person name="Sykes S."/>
            <person name="Wortman J."/>
            <person name="Nusbaum C."/>
            <person name="Birren B."/>
        </authorList>
    </citation>
    <scope>NUCLEOTIDE SEQUENCE [LARGE SCALE GENOMIC DNA]</scope>
    <source>
        <strain evidence="7 8">ATCC 38327</strain>
    </source>
</reference>
<dbReference type="GO" id="GO:0005768">
    <property type="term" value="C:endosome"/>
    <property type="evidence" value="ECO:0007669"/>
    <property type="project" value="TreeGrafter"/>
</dbReference>
<dbReference type="Proteomes" id="UP000054350">
    <property type="component" value="Unassembled WGS sequence"/>
</dbReference>
<dbReference type="InterPro" id="IPR055358">
    <property type="entry name" value="CHCR"/>
</dbReference>
<feature type="region of interest" description="Disordered" evidence="5">
    <location>
        <begin position="1"/>
        <end position="20"/>
    </location>
</feature>
<proteinExistence type="predicted"/>
<dbReference type="GO" id="GO:0048284">
    <property type="term" value="P:organelle fusion"/>
    <property type="evidence" value="ECO:0007669"/>
    <property type="project" value="TreeGrafter"/>
</dbReference>
<evidence type="ECO:0000313" key="8">
    <source>
        <dbReference type="Proteomes" id="UP000054350"/>
    </source>
</evidence>
<dbReference type="GO" id="GO:0008270">
    <property type="term" value="F:zinc ion binding"/>
    <property type="evidence" value="ECO:0007669"/>
    <property type="project" value="UniProtKB-KW"/>
</dbReference>
<dbReference type="OMA" id="DFRMAHG"/>
<dbReference type="GO" id="GO:0030674">
    <property type="term" value="F:protein-macromolecule adaptor activity"/>
    <property type="evidence" value="ECO:0007669"/>
    <property type="project" value="TreeGrafter"/>
</dbReference>
<feature type="repeat" description="CHCR" evidence="4">
    <location>
        <begin position="689"/>
        <end position="843"/>
    </location>
</feature>
<keyword evidence="8" id="KW-1185">Reference proteome</keyword>
<evidence type="ECO:0000313" key="7">
    <source>
        <dbReference type="EMBL" id="KNE54571.1"/>
    </source>
</evidence>
<dbReference type="AlphaFoldDB" id="A0A0L0RWZ5"/>
<dbReference type="InterPro" id="IPR000547">
    <property type="entry name" value="Clathrin_H-chain/VPS_repeat"/>
</dbReference>